<protein>
    <submittedName>
        <fullName evidence="1">Uncharacterized protein</fullName>
    </submittedName>
</protein>
<evidence type="ECO:0000313" key="1">
    <source>
        <dbReference type="EMBL" id="JAD73343.1"/>
    </source>
</evidence>
<reference evidence="1" key="1">
    <citation type="submission" date="2014-09" db="EMBL/GenBank/DDBJ databases">
        <authorList>
            <person name="Magalhaes I.L.F."/>
            <person name="Oliveira U."/>
            <person name="Santos F.R."/>
            <person name="Vidigal T.H.D.A."/>
            <person name="Brescovit A.D."/>
            <person name="Santos A.J."/>
        </authorList>
    </citation>
    <scope>NUCLEOTIDE SEQUENCE</scope>
    <source>
        <tissue evidence="1">Shoot tissue taken approximately 20 cm above the soil surface</tissue>
    </source>
</reference>
<dbReference type="AlphaFoldDB" id="A0A0A9CFU9"/>
<name>A0A0A9CFU9_ARUDO</name>
<proteinExistence type="predicted"/>
<organism evidence="1">
    <name type="scientific">Arundo donax</name>
    <name type="common">Giant reed</name>
    <name type="synonym">Donax arundinaceus</name>
    <dbReference type="NCBI Taxonomy" id="35708"/>
    <lineage>
        <taxon>Eukaryota</taxon>
        <taxon>Viridiplantae</taxon>
        <taxon>Streptophyta</taxon>
        <taxon>Embryophyta</taxon>
        <taxon>Tracheophyta</taxon>
        <taxon>Spermatophyta</taxon>
        <taxon>Magnoliopsida</taxon>
        <taxon>Liliopsida</taxon>
        <taxon>Poales</taxon>
        <taxon>Poaceae</taxon>
        <taxon>PACMAD clade</taxon>
        <taxon>Arundinoideae</taxon>
        <taxon>Arundineae</taxon>
        <taxon>Arundo</taxon>
    </lineage>
</organism>
<sequence>MNTSQLSSFYFLKFHRD</sequence>
<accession>A0A0A9CFU9</accession>
<dbReference type="EMBL" id="GBRH01224552">
    <property type="protein sequence ID" value="JAD73343.1"/>
    <property type="molecule type" value="Transcribed_RNA"/>
</dbReference>
<reference evidence="1" key="2">
    <citation type="journal article" date="2015" name="Data Brief">
        <title>Shoot transcriptome of the giant reed, Arundo donax.</title>
        <authorList>
            <person name="Barrero R.A."/>
            <person name="Guerrero F.D."/>
            <person name="Moolhuijzen P."/>
            <person name="Goolsby J.A."/>
            <person name="Tidwell J."/>
            <person name="Bellgard S.E."/>
            <person name="Bellgard M.I."/>
        </authorList>
    </citation>
    <scope>NUCLEOTIDE SEQUENCE</scope>
    <source>
        <tissue evidence="1">Shoot tissue taken approximately 20 cm above the soil surface</tissue>
    </source>
</reference>